<dbReference type="Proteomes" id="UP000708208">
    <property type="component" value="Unassembled WGS sequence"/>
</dbReference>
<proteinExistence type="predicted"/>
<comment type="caution">
    <text evidence="2">The sequence shown here is derived from an EMBL/GenBank/DDBJ whole genome shotgun (WGS) entry which is preliminary data.</text>
</comment>
<protein>
    <submittedName>
        <fullName evidence="2">Uncharacterized protein</fullName>
    </submittedName>
</protein>
<evidence type="ECO:0000256" key="1">
    <source>
        <dbReference type="SAM" id="MobiDB-lite"/>
    </source>
</evidence>
<name>A0A8J2K6D2_9HEXA</name>
<dbReference type="EMBL" id="CAJVCH010186936">
    <property type="protein sequence ID" value="CAG7729952.1"/>
    <property type="molecule type" value="Genomic_DNA"/>
</dbReference>
<sequence length="43" mass="4513">MAARRSRKRSEGSATGGPMPSQETDLNSLITKLSTMSATTASQ</sequence>
<organism evidence="2 3">
    <name type="scientific">Allacma fusca</name>
    <dbReference type="NCBI Taxonomy" id="39272"/>
    <lineage>
        <taxon>Eukaryota</taxon>
        <taxon>Metazoa</taxon>
        <taxon>Ecdysozoa</taxon>
        <taxon>Arthropoda</taxon>
        <taxon>Hexapoda</taxon>
        <taxon>Collembola</taxon>
        <taxon>Symphypleona</taxon>
        <taxon>Sminthuridae</taxon>
        <taxon>Allacma</taxon>
    </lineage>
</organism>
<feature type="non-terminal residue" evidence="2">
    <location>
        <position position="43"/>
    </location>
</feature>
<reference evidence="2" key="1">
    <citation type="submission" date="2021-06" db="EMBL/GenBank/DDBJ databases">
        <authorList>
            <person name="Hodson N. C."/>
            <person name="Mongue J. A."/>
            <person name="Jaron S. K."/>
        </authorList>
    </citation>
    <scope>NUCLEOTIDE SEQUENCE</scope>
</reference>
<feature type="region of interest" description="Disordered" evidence="1">
    <location>
        <begin position="1"/>
        <end position="27"/>
    </location>
</feature>
<evidence type="ECO:0000313" key="2">
    <source>
        <dbReference type="EMBL" id="CAG7729952.1"/>
    </source>
</evidence>
<keyword evidence="3" id="KW-1185">Reference proteome</keyword>
<accession>A0A8J2K6D2</accession>
<evidence type="ECO:0000313" key="3">
    <source>
        <dbReference type="Proteomes" id="UP000708208"/>
    </source>
</evidence>
<gene>
    <name evidence="2" type="ORF">AFUS01_LOCUS18635</name>
</gene>
<dbReference type="AlphaFoldDB" id="A0A8J2K6D2"/>